<proteinExistence type="inferred from homology"/>
<evidence type="ECO:0000256" key="11">
    <source>
        <dbReference type="ARBA" id="ARBA00049375"/>
    </source>
</evidence>
<evidence type="ECO:0000313" key="16">
    <source>
        <dbReference type="EMBL" id="ERH31365.1"/>
    </source>
</evidence>
<evidence type="ECO:0000256" key="13">
    <source>
        <dbReference type="HAMAP-Rule" id="MF_00384"/>
    </source>
</evidence>
<dbReference type="InterPro" id="IPR020568">
    <property type="entry name" value="Ribosomal_Su5_D2-typ_SF"/>
</dbReference>
<dbReference type="GO" id="GO:0005737">
    <property type="term" value="C:cytoplasm"/>
    <property type="evidence" value="ECO:0007669"/>
    <property type="project" value="UniProtKB-SubCell"/>
</dbReference>
<keyword evidence="7 13" id="KW-0791">Threonine biosynthesis</keyword>
<dbReference type="InterPro" id="IPR036554">
    <property type="entry name" value="GHMP_kinase_C_sf"/>
</dbReference>
<dbReference type="PATRIC" id="fig|1321816.3.peg.436"/>
<keyword evidence="8 13" id="KW-0547">Nucleotide-binding</keyword>
<evidence type="ECO:0000256" key="12">
    <source>
        <dbReference type="ARBA" id="ARBA00049954"/>
    </source>
</evidence>
<dbReference type="HAMAP" id="MF_00384">
    <property type="entry name" value="Homoser_kinase"/>
    <property type="match status" value="1"/>
</dbReference>
<sequence>MMVFAASRVRVDVPATSANLGPGFDACGLALGFYDTIYVEALPTQSVDIEIIGEGADTLPRDERHLIVKALRAAAEEFDLPEFGLRMKAYNRIPQSRGMGSSASAIVAGVSLAAGLAGLDSTQREIRDAIFQVAARIEGHPDNVAPAVYGGMTVSWKSGQDFRTQIYPVHKDIHAWIFIPNFELSTEEARKVLPSTVPYADALTNVSRVALLPAAMANADNDLLFEATEDTLHQPYRAPLMQASADLMTFLRSQGYASTISGAGPCVLALHASDATDSLHNITARGVDMSHWHMVHLSVDRSGVQISAE</sequence>
<dbReference type="PRINTS" id="PR00958">
    <property type="entry name" value="HOMSERKINASE"/>
</dbReference>
<evidence type="ECO:0000313" key="17">
    <source>
        <dbReference type="Proteomes" id="UP000016519"/>
    </source>
</evidence>
<evidence type="ECO:0000256" key="2">
    <source>
        <dbReference type="ARBA" id="ARBA00007370"/>
    </source>
</evidence>
<name>U1QVG3_9BIFI</name>
<dbReference type="Pfam" id="PF08544">
    <property type="entry name" value="GHMP_kinases_C"/>
    <property type="match status" value="1"/>
</dbReference>
<protein>
    <recommendedName>
        <fullName evidence="4 13">Homoserine kinase</fullName>
        <shortName evidence="13">HK</shortName>
        <shortName evidence="13">HSK</shortName>
        <ecNumber evidence="3 13">2.7.1.39</ecNumber>
    </recommendedName>
</protein>
<evidence type="ECO:0000256" key="5">
    <source>
        <dbReference type="ARBA" id="ARBA00022605"/>
    </source>
</evidence>
<evidence type="ECO:0000256" key="10">
    <source>
        <dbReference type="ARBA" id="ARBA00022840"/>
    </source>
</evidence>
<evidence type="ECO:0000256" key="9">
    <source>
        <dbReference type="ARBA" id="ARBA00022777"/>
    </source>
</evidence>
<dbReference type="PROSITE" id="PS00627">
    <property type="entry name" value="GHMP_KINASES_ATP"/>
    <property type="match status" value="1"/>
</dbReference>
<keyword evidence="13" id="KW-0963">Cytoplasm</keyword>
<dbReference type="PIRSF" id="PIRSF000676">
    <property type="entry name" value="Homoser_kin"/>
    <property type="match status" value="1"/>
</dbReference>
<dbReference type="SUPFAM" id="SSF54211">
    <property type="entry name" value="Ribosomal protein S5 domain 2-like"/>
    <property type="match status" value="1"/>
</dbReference>
<dbReference type="InterPro" id="IPR014721">
    <property type="entry name" value="Ribsml_uS5_D2-typ_fold_subgr"/>
</dbReference>
<gene>
    <name evidence="13" type="primary">thrB</name>
    <name evidence="16" type="ORF">HMPREF9244_00507</name>
</gene>
<keyword evidence="6 13" id="KW-0808">Transferase</keyword>
<dbReference type="GO" id="GO:0005524">
    <property type="term" value="F:ATP binding"/>
    <property type="evidence" value="ECO:0007669"/>
    <property type="project" value="UniProtKB-UniRule"/>
</dbReference>
<dbReference type="InterPro" id="IPR013750">
    <property type="entry name" value="GHMP_kinase_C_dom"/>
</dbReference>
<evidence type="ECO:0000256" key="6">
    <source>
        <dbReference type="ARBA" id="ARBA00022679"/>
    </source>
</evidence>
<evidence type="ECO:0000256" key="4">
    <source>
        <dbReference type="ARBA" id="ARBA00017858"/>
    </source>
</evidence>
<dbReference type="InterPro" id="IPR006204">
    <property type="entry name" value="GHMP_kinase_N_dom"/>
</dbReference>
<evidence type="ECO:0000259" key="15">
    <source>
        <dbReference type="Pfam" id="PF08544"/>
    </source>
</evidence>
<dbReference type="InterPro" id="IPR000870">
    <property type="entry name" value="Homoserine_kinase"/>
</dbReference>
<evidence type="ECO:0000256" key="7">
    <source>
        <dbReference type="ARBA" id="ARBA00022697"/>
    </source>
</evidence>
<comment type="caution">
    <text evidence="16">The sequence shown here is derived from an EMBL/GenBank/DDBJ whole genome shotgun (WGS) entry which is preliminary data.</text>
</comment>
<dbReference type="GO" id="GO:0004413">
    <property type="term" value="F:homoserine kinase activity"/>
    <property type="evidence" value="ECO:0007669"/>
    <property type="project" value="UniProtKB-UniRule"/>
</dbReference>
<dbReference type="Proteomes" id="UP000016519">
    <property type="component" value="Unassembled WGS sequence"/>
</dbReference>
<feature type="domain" description="GHMP kinase N-terminal" evidence="14">
    <location>
        <begin position="66"/>
        <end position="151"/>
    </location>
</feature>
<dbReference type="NCBIfam" id="TIGR00191">
    <property type="entry name" value="thrB"/>
    <property type="match status" value="1"/>
</dbReference>
<comment type="catalytic activity">
    <reaction evidence="11 13">
        <text>L-homoserine + ATP = O-phospho-L-homoserine + ADP + H(+)</text>
        <dbReference type="Rhea" id="RHEA:13985"/>
        <dbReference type="ChEBI" id="CHEBI:15378"/>
        <dbReference type="ChEBI" id="CHEBI:30616"/>
        <dbReference type="ChEBI" id="CHEBI:57476"/>
        <dbReference type="ChEBI" id="CHEBI:57590"/>
        <dbReference type="ChEBI" id="CHEBI:456216"/>
        <dbReference type="EC" id="2.7.1.39"/>
    </reaction>
</comment>
<keyword evidence="10 13" id="KW-0067">ATP-binding</keyword>
<dbReference type="GO" id="GO:0009088">
    <property type="term" value="P:threonine biosynthetic process"/>
    <property type="evidence" value="ECO:0007669"/>
    <property type="project" value="UniProtKB-UniRule"/>
</dbReference>
<comment type="function">
    <text evidence="12 13">Catalyzes the ATP-dependent phosphorylation of L-homoserine to L-homoserine phosphate.</text>
</comment>
<keyword evidence="17" id="KW-1185">Reference proteome</keyword>
<dbReference type="Gene3D" id="3.30.70.890">
    <property type="entry name" value="GHMP kinase, C-terminal domain"/>
    <property type="match status" value="1"/>
</dbReference>
<evidence type="ECO:0000259" key="14">
    <source>
        <dbReference type="Pfam" id="PF00288"/>
    </source>
</evidence>
<evidence type="ECO:0000256" key="8">
    <source>
        <dbReference type="ARBA" id="ARBA00022741"/>
    </source>
</evidence>
<evidence type="ECO:0000256" key="3">
    <source>
        <dbReference type="ARBA" id="ARBA00012078"/>
    </source>
</evidence>
<reference evidence="16 17" key="1">
    <citation type="submission" date="2013-08" db="EMBL/GenBank/DDBJ databases">
        <authorList>
            <person name="Weinstock G."/>
            <person name="Sodergren E."/>
            <person name="Wylie T."/>
            <person name="Fulton L."/>
            <person name="Fulton R."/>
            <person name="Fronick C."/>
            <person name="O'Laughlin M."/>
            <person name="Godfrey J."/>
            <person name="Miner T."/>
            <person name="Herter B."/>
            <person name="Appelbaum E."/>
            <person name="Cordes M."/>
            <person name="Lek S."/>
            <person name="Wollam A."/>
            <person name="Pepin K.H."/>
            <person name="Palsikar V.B."/>
            <person name="Mitreva M."/>
            <person name="Wilson R.K."/>
        </authorList>
    </citation>
    <scope>NUCLEOTIDE SEQUENCE [LARGE SCALE GENOMIC DNA]</scope>
    <source>
        <strain evidence="16 17">F0580</strain>
    </source>
</reference>
<dbReference type="PANTHER" id="PTHR20861:SF1">
    <property type="entry name" value="HOMOSERINE KINASE"/>
    <property type="match status" value="1"/>
</dbReference>
<organism evidence="16 17">
    <name type="scientific">Alloscardovia omnicolens F0580</name>
    <dbReference type="NCBI Taxonomy" id="1321816"/>
    <lineage>
        <taxon>Bacteria</taxon>
        <taxon>Bacillati</taxon>
        <taxon>Actinomycetota</taxon>
        <taxon>Actinomycetes</taxon>
        <taxon>Bifidobacteriales</taxon>
        <taxon>Bifidobacteriaceae</taxon>
        <taxon>Alloscardovia</taxon>
    </lineage>
</organism>
<comment type="pathway">
    <text evidence="1 13">Amino-acid biosynthesis; L-threonine biosynthesis; L-threonine from L-aspartate: step 4/5.</text>
</comment>
<dbReference type="AlphaFoldDB" id="U1QVG3"/>
<dbReference type="Pfam" id="PF00288">
    <property type="entry name" value="GHMP_kinases_N"/>
    <property type="match status" value="1"/>
</dbReference>
<keyword evidence="5 13" id="KW-0028">Amino-acid biosynthesis</keyword>
<dbReference type="HOGENOM" id="CLU_041243_0_1_11"/>
<dbReference type="Gene3D" id="3.30.230.10">
    <property type="match status" value="1"/>
</dbReference>
<dbReference type="STRING" id="419015.HMPREF3214_00425"/>
<keyword evidence="9 13" id="KW-0418">Kinase</keyword>
<dbReference type="UniPathway" id="UPA00050">
    <property type="reaction ID" value="UER00064"/>
</dbReference>
<dbReference type="InterPro" id="IPR006203">
    <property type="entry name" value="GHMP_knse_ATP-bd_CS"/>
</dbReference>
<dbReference type="SUPFAM" id="SSF55060">
    <property type="entry name" value="GHMP Kinase, C-terminal domain"/>
    <property type="match status" value="1"/>
</dbReference>
<feature type="domain" description="GHMP kinase C-terminal" evidence="15">
    <location>
        <begin position="222"/>
        <end position="274"/>
    </location>
</feature>
<dbReference type="PANTHER" id="PTHR20861">
    <property type="entry name" value="HOMOSERINE/4-DIPHOSPHOCYTIDYL-2-C-METHYL-D-ERYTHRITOL KINASE"/>
    <property type="match status" value="1"/>
</dbReference>
<accession>U1QVG3</accession>
<evidence type="ECO:0000256" key="1">
    <source>
        <dbReference type="ARBA" id="ARBA00005015"/>
    </source>
</evidence>
<comment type="subcellular location">
    <subcellularLocation>
        <location evidence="13">Cytoplasm</location>
    </subcellularLocation>
</comment>
<feature type="binding site" evidence="13">
    <location>
        <begin position="94"/>
        <end position="104"/>
    </location>
    <ligand>
        <name>ATP</name>
        <dbReference type="ChEBI" id="CHEBI:30616"/>
    </ligand>
</feature>
<dbReference type="EC" id="2.7.1.39" evidence="3 13"/>
<comment type="similarity">
    <text evidence="2 13">Belongs to the GHMP kinase family. Homoserine kinase subfamily.</text>
</comment>
<dbReference type="EMBL" id="AWSI01000014">
    <property type="protein sequence ID" value="ERH31365.1"/>
    <property type="molecule type" value="Genomic_DNA"/>
</dbReference>